<evidence type="ECO:0000313" key="2">
    <source>
        <dbReference type="WBParaSite" id="MBELARI_LOCUS6340"/>
    </source>
</evidence>
<proteinExistence type="predicted"/>
<dbReference type="WBParaSite" id="MBELARI_LOCUS6340">
    <property type="protein sequence ID" value="MBELARI_LOCUS6340"/>
    <property type="gene ID" value="MBELARI_LOCUS6340"/>
</dbReference>
<name>A0AAF3FHN6_9BILA</name>
<evidence type="ECO:0000313" key="1">
    <source>
        <dbReference type="Proteomes" id="UP000887575"/>
    </source>
</evidence>
<reference evidence="2" key="1">
    <citation type="submission" date="2024-02" db="UniProtKB">
        <authorList>
            <consortium name="WormBaseParasite"/>
        </authorList>
    </citation>
    <scope>IDENTIFICATION</scope>
</reference>
<sequence>MRNRVFYSDRIKRGNRPHLFVASLQTCRIMKISCENDENSLPYLHHYFDTQKFLPKIKNVEHFAIRPASLMATKEFLGIRFPVVNAGFSFPSLDSESTMEEKSIVREFVEREEFKGSKEFYLERLAENFELLTETNGKFYAFKQKNLEDFQDSLNFLLRNGLPGQNSASSTTLLLYANFRTIDLGLGMAEDRNYDLLQTFIRFFDYDLTQIKHIDVNSGACRPIKEIESRKISLRKAPKHVHQLAAFENLEEEIGERNYELVKILTRKFHGIDPWRAYFKQNISTQRALLMLLRVSSYPEMLSKQSQIQLITRYHDH</sequence>
<keyword evidence="1" id="KW-1185">Reference proteome</keyword>
<dbReference type="AlphaFoldDB" id="A0AAF3FHN6"/>
<accession>A0AAF3FHN6</accession>
<protein>
    <submittedName>
        <fullName evidence="2">Uncharacterized protein</fullName>
    </submittedName>
</protein>
<dbReference type="Proteomes" id="UP000887575">
    <property type="component" value="Unassembled WGS sequence"/>
</dbReference>
<organism evidence="1 2">
    <name type="scientific">Mesorhabditis belari</name>
    <dbReference type="NCBI Taxonomy" id="2138241"/>
    <lineage>
        <taxon>Eukaryota</taxon>
        <taxon>Metazoa</taxon>
        <taxon>Ecdysozoa</taxon>
        <taxon>Nematoda</taxon>
        <taxon>Chromadorea</taxon>
        <taxon>Rhabditida</taxon>
        <taxon>Rhabditina</taxon>
        <taxon>Rhabditomorpha</taxon>
        <taxon>Rhabditoidea</taxon>
        <taxon>Rhabditidae</taxon>
        <taxon>Mesorhabditinae</taxon>
        <taxon>Mesorhabditis</taxon>
    </lineage>
</organism>